<dbReference type="Gene3D" id="3.40.50.410">
    <property type="entry name" value="von Willebrand factor, type A domain"/>
    <property type="match status" value="1"/>
</dbReference>
<dbReference type="InterPro" id="IPR051928">
    <property type="entry name" value="NorD/CobT"/>
</dbReference>
<evidence type="ECO:0000259" key="2">
    <source>
        <dbReference type="SMART" id="SM00327"/>
    </source>
</evidence>
<reference evidence="3 6" key="2">
    <citation type="submission" date="2022-05" db="EMBL/GenBank/DDBJ databases">
        <title>Genome Sequencing of Bee-Associated Microbes.</title>
        <authorList>
            <person name="Dunlap C."/>
        </authorList>
    </citation>
    <scope>NUCLEOTIDE SEQUENCE [LARGE SCALE GENOMIC DNA]</scope>
    <source>
        <strain evidence="3 6">NRRL B-23120</strain>
    </source>
</reference>
<dbReference type="Proteomes" id="UP000288943">
    <property type="component" value="Chromosome"/>
</dbReference>
<dbReference type="AlphaFoldDB" id="A0A410WW36"/>
<dbReference type="CDD" id="cd01454">
    <property type="entry name" value="vWA_norD_type"/>
    <property type="match status" value="1"/>
</dbReference>
<dbReference type="Proteomes" id="UP001527202">
    <property type="component" value="Unassembled WGS sequence"/>
</dbReference>
<feature type="compositionally biased region" description="Basic and acidic residues" evidence="1">
    <location>
        <begin position="271"/>
        <end position="300"/>
    </location>
</feature>
<organism evidence="4 5">
    <name type="scientific">Paenibacillus chitinolyticus</name>
    <dbReference type="NCBI Taxonomy" id="79263"/>
    <lineage>
        <taxon>Bacteria</taxon>
        <taxon>Bacillati</taxon>
        <taxon>Bacillota</taxon>
        <taxon>Bacilli</taxon>
        <taxon>Bacillales</taxon>
        <taxon>Paenibacillaceae</taxon>
        <taxon>Paenibacillus</taxon>
    </lineage>
</organism>
<dbReference type="PANTHER" id="PTHR41248:SF1">
    <property type="entry name" value="NORD PROTEIN"/>
    <property type="match status" value="1"/>
</dbReference>
<evidence type="ECO:0000313" key="4">
    <source>
        <dbReference type="EMBL" id="QAV18605.1"/>
    </source>
</evidence>
<gene>
    <name evidence="3" type="ORF">M5X16_17790</name>
    <name evidence="4" type="ORF">PC41400_13335</name>
</gene>
<evidence type="ECO:0000313" key="3">
    <source>
        <dbReference type="EMBL" id="MCY9597618.1"/>
    </source>
</evidence>
<dbReference type="EMBL" id="JAMDMJ010000023">
    <property type="protein sequence ID" value="MCY9597618.1"/>
    <property type="molecule type" value="Genomic_DNA"/>
</dbReference>
<keyword evidence="6" id="KW-1185">Reference proteome</keyword>
<dbReference type="Pfam" id="PF11775">
    <property type="entry name" value="CobT_C"/>
    <property type="match status" value="1"/>
</dbReference>
<reference evidence="4 5" key="1">
    <citation type="submission" date="2018-01" db="EMBL/GenBank/DDBJ databases">
        <title>The whole genome sequencing and assembly of Paenibacillus chitinolyticus KCCM 41400 strain.</title>
        <authorList>
            <person name="Kim J.-Y."/>
            <person name="Park M.-K."/>
            <person name="Lee Y.-J."/>
            <person name="Yi H."/>
            <person name="Bahn Y.-S."/>
            <person name="Kim J.F."/>
            <person name="Lee D.-W."/>
        </authorList>
    </citation>
    <scope>NUCLEOTIDE SEQUENCE [LARGE SCALE GENOMIC DNA]</scope>
    <source>
        <strain evidence="4 5">KCCM 41400</strain>
    </source>
</reference>
<dbReference type="KEGG" id="pchi:PC41400_13335"/>
<feature type="domain" description="VWFA" evidence="2">
    <location>
        <begin position="462"/>
        <end position="653"/>
    </location>
</feature>
<dbReference type="InterPro" id="IPR036465">
    <property type="entry name" value="vWFA_dom_sf"/>
</dbReference>
<protein>
    <recommendedName>
        <fullName evidence="2">VWFA domain-containing protein</fullName>
    </recommendedName>
</protein>
<dbReference type="GeneID" id="95375796"/>
<evidence type="ECO:0000313" key="6">
    <source>
        <dbReference type="Proteomes" id="UP001527202"/>
    </source>
</evidence>
<sequence>MFVGKLNLLDNRLEAFVLMQLVDLARTFTRNGDLELQLAFHSHYEESKALLTVSQFWRDWKPAQREAGMKSDVYLRALGSAWYSGRRETEAFLESVTESPLSRLGNELFALCEDLRLEQICRRIRPGTSAVFEDRADVYKGYFTHKFKTHLARHEFADALFVSVYLWFKGADVHALYSETGSRIGETFAESAAPTKHVEELLRLVQPLLEEAETAETTAENARLCLQMLELLEYRLERDAAVAYFSAQPGSGTDAPLRRGERPAGKKAKRLANDDAERLSPRQDKDRRSERQSMWHRETRSTAGEALRQSVERGTRTARFSGAAARPGDDTAEEATAAARGRSAASERKSEPPPDSSAPFIPSGASAGSGEGSSGLRAVAEFQAPRRPTPAEEDAYREAIRAVEPLTRQLTRTVRLTLERKRVAPRSDLLYGRLGRRQLLRYVTDEAPRLFTKKQNPAPKLDAAFSLLVDCSASMYDKMEETKLGISLVHETLRTLRIPHEVTGFWEDADRVTAEEAPNVFHTVIDFGSSSAPRSGAALLQLEPQQDNRDGFAIRHAARRLLRRPEKQRVLLVFSDGEPSAAEYQEDGILDTYEAVLECRRLGIDVISVFLASGEVHETQRTTMRNIYGRHGIVVPHAAELPEHLAPLLRKLLLHSGG</sequence>
<dbReference type="InterPro" id="IPR002035">
    <property type="entry name" value="VWF_A"/>
</dbReference>
<feature type="compositionally biased region" description="Low complexity" evidence="1">
    <location>
        <begin position="334"/>
        <end position="344"/>
    </location>
</feature>
<proteinExistence type="predicted"/>
<dbReference type="PANTHER" id="PTHR41248">
    <property type="entry name" value="NORD PROTEIN"/>
    <property type="match status" value="1"/>
</dbReference>
<dbReference type="SMART" id="SM00327">
    <property type="entry name" value="VWA"/>
    <property type="match status" value="1"/>
</dbReference>
<evidence type="ECO:0000256" key="1">
    <source>
        <dbReference type="SAM" id="MobiDB-lite"/>
    </source>
</evidence>
<name>A0A410WW36_9BACL</name>
<dbReference type="InterPro" id="IPR025861">
    <property type="entry name" value="CobT_VWA_dom"/>
</dbReference>
<dbReference type="RefSeq" id="WP_042228044.1">
    <property type="nucleotide sequence ID" value="NZ_CP026520.1"/>
</dbReference>
<feature type="region of interest" description="Disordered" evidence="1">
    <location>
        <begin position="247"/>
        <end position="374"/>
    </location>
</feature>
<accession>A0A410WW36</accession>
<dbReference type="SUPFAM" id="SSF53300">
    <property type="entry name" value="vWA-like"/>
    <property type="match status" value="1"/>
</dbReference>
<dbReference type="OrthoDB" id="2370292at2"/>
<evidence type="ECO:0000313" key="5">
    <source>
        <dbReference type="Proteomes" id="UP000288943"/>
    </source>
</evidence>
<dbReference type="EMBL" id="CP026520">
    <property type="protein sequence ID" value="QAV18605.1"/>
    <property type="molecule type" value="Genomic_DNA"/>
</dbReference>